<proteinExistence type="predicted"/>
<dbReference type="KEGG" id="pfer:IRI77_11505"/>
<dbReference type="Pfam" id="PF07495">
    <property type="entry name" value="Y_Y_Y"/>
    <property type="match status" value="1"/>
</dbReference>
<dbReference type="InterPro" id="IPR003594">
    <property type="entry name" value="HATPase_dom"/>
</dbReference>
<dbReference type="GO" id="GO:0046983">
    <property type="term" value="F:protein dimerization activity"/>
    <property type="evidence" value="ECO:0007669"/>
    <property type="project" value="InterPro"/>
</dbReference>
<dbReference type="PANTHER" id="PTHR24421">
    <property type="entry name" value="NITRATE/NITRITE SENSOR PROTEIN NARX-RELATED"/>
    <property type="match status" value="1"/>
</dbReference>
<dbReference type="GO" id="GO:0000155">
    <property type="term" value="F:phosphorelay sensor kinase activity"/>
    <property type="evidence" value="ECO:0007669"/>
    <property type="project" value="InterPro"/>
</dbReference>
<dbReference type="SUPFAM" id="SSF63829">
    <property type="entry name" value="Calcium-dependent phosphotriesterase"/>
    <property type="match status" value="2"/>
</dbReference>
<dbReference type="Pfam" id="PF07494">
    <property type="entry name" value="Reg_prop"/>
    <property type="match status" value="3"/>
</dbReference>
<keyword evidence="3" id="KW-0902">Two-component regulatory system</keyword>
<dbReference type="Gene3D" id="2.130.10.10">
    <property type="entry name" value="YVTN repeat-like/Quinoprotein amine dehydrogenase"/>
    <property type="match status" value="3"/>
</dbReference>
<sequence>MALWTVLAVAPCLALNPARRLTQYAHTAWRIEDGAFGATPNALAQTADGYLWIGTDAGLVRFDGVRFVPWEPPAGQQLPNPTINSLRGTRDGSLWIGTPSGLARWRNGVLWNYTTGRGYINAIVEDPDGNVWFSRSRPAEASGPICKVEGDKAHCYGKPEGVPFALVGPLRRDGNGDFWGGSPEGLFRWRPGFSEVHLTDRLAVAAGLPGVSALATGPDGAVWAGIERRGGGPILQQRAHGVWRGIPLAAAPGGKLEVIALAVDHAGMTWVGTAAHGLYRLHDGTFEHFRAEDGLSSAGVNDLFEDREGNVWVATSNGLDRFRDLHITTYSMREGLTADKASSILGTRDGKVWSGNGSALEYIQDGVAHAIQAPNGLPGRRVTALLEDAAGRLWVGVDGDLLILDKGRFRRIPGLHGPSLGTVWTMISVDGGDIWAEVITPPRRLVRIRNERVVEEFESGRVPTGRGLADAGGGALWLGLRSGDLARYKDGRIERFSLRGGGKGDPAAIREIHTDPDGAVWISHRQGLIRWKDGVAKRLGKENGLPCAAVFGQLRDRQGRLWILSECGLLTLPREEVDRWWAHPEVTVQVRAFDALDGARPGPSSFTPSITQSVDGRIWFVSDKVVQVFDPGELSATGPPPPVHIEQAVADRRAYAPKPGLELPALTKEVQIDYAATSLALPQKVRFRYLLEGHDSAWQEPGTRRQAFYSRLDPGSYRFRLIASGPDGAWNEAGDSLSFSVRPAYYQTLRFQFVCAALLLGAIWLGYRIRIHQVAAGLNARFDERLAERTRLARELHDTLLQTIQGSRMVADDALGAPEDPVRMRHALGRLSEWMAQATEEGRAAVNALRASTTQTNDLAEGLRQAAEDAQVPESMQVVLSVFGEPKQMHPILRDELYRIGCEAIRNAVHHSSGSKVEVELHYAHDLALRIRDNGKGIPPEISERGRQGHFGLATMQERAERIGGKLRIFSSPGAGSEVELVVPGRLLYVERTQARSSLATRLKQLVKPPGSLS</sequence>
<dbReference type="InterPro" id="IPR013783">
    <property type="entry name" value="Ig-like_fold"/>
</dbReference>
<dbReference type="InterPro" id="IPR011110">
    <property type="entry name" value="Reg_prop"/>
</dbReference>
<dbReference type="EMBL" id="CP063849">
    <property type="protein sequence ID" value="QOY90543.1"/>
    <property type="molecule type" value="Genomic_DNA"/>
</dbReference>
<dbReference type="Pfam" id="PF07730">
    <property type="entry name" value="HisKA_3"/>
    <property type="match status" value="1"/>
</dbReference>
<dbReference type="Gene3D" id="1.20.5.1930">
    <property type="match status" value="1"/>
</dbReference>
<reference evidence="5 6" key="1">
    <citation type="submission" date="2020-10" db="EMBL/GenBank/DDBJ databases">
        <title>Complete genome sequence of Paludibaculum fermentans P105T, a facultatively anaerobic acidobacterium capable of dissimilatory Fe(III) reduction.</title>
        <authorList>
            <person name="Dedysh S.N."/>
            <person name="Beletsky A.V."/>
            <person name="Kulichevskaya I.S."/>
            <person name="Mardanov A.V."/>
            <person name="Ravin N.V."/>
        </authorList>
    </citation>
    <scope>NUCLEOTIDE SEQUENCE [LARGE SCALE GENOMIC DNA]</scope>
    <source>
        <strain evidence="5 6">P105</strain>
    </source>
</reference>
<dbReference type="PROSITE" id="PS50109">
    <property type="entry name" value="HIS_KIN"/>
    <property type="match status" value="1"/>
</dbReference>
<feature type="domain" description="Histidine kinase" evidence="4">
    <location>
        <begin position="894"/>
        <end position="987"/>
    </location>
</feature>
<dbReference type="SUPFAM" id="SSF55874">
    <property type="entry name" value="ATPase domain of HSP90 chaperone/DNA topoisomerase II/histidine kinase"/>
    <property type="match status" value="1"/>
</dbReference>
<dbReference type="Pfam" id="PF02518">
    <property type="entry name" value="HATPase_c"/>
    <property type="match status" value="1"/>
</dbReference>
<dbReference type="InterPro" id="IPR015943">
    <property type="entry name" value="WD40/YVTN_repeat-like_dom_sf"/>
</dbReference>
<keyword evidence="1" id="KW-0808">Transferase</keyword>
<dbReference type="GO" id="GO:0016020">
    <property type="term" value="C:membrane"/>
    <property type="evidence" value="ECO:0007669"/>
    <property type="project" value="InterPro"/>
</dbReference>
<dbReference type="InterPro" id="IPR036890">
    <property type="entry name" value="HATPase_C_sf"/>
</dbReference>
<dbReference type="CDD" id="cd16917">
    <property type="entry name" value="HATPase_UhpB-NarQ-NarX-like"/>
    <property type="match status" value="1"/>
</dbReference>
<dbReference type="InterPro" id="IPR050482">
    <property type="entry name" value="Sensor_HK_TwoCompSys"/>
</dbReference>
<dbReference type="InterPro" id="IPR011123">
    <property type="entry name" value="Y_Y_Y"/>
</dbReference>
<dbReference type="InterPro" id="IPR011712">
    <property type="entry name" value="Sig_transdc_His_kin_sub3_dim/P"/>
</dbReference>
<dbReference type="Gene3D" id="3.30.565.10">
    <property type="entry name" value="Histidine kinase-like ATPase, C-terminal domain"/>
    <property type="match status" value="1"/>
</dbReference>
<dbReference type="PANTHER" id="PTHR24421:SF62">
    <property type="entry name" value="SENSORY TRANSDUCTION HISTIDINE KINASE"/>
    <property type="match status" value="1"/>
</dbReference>
<protein>
    <recommendedName>
        <fullName evidence="4">Histidine kinase domain-containing protein</fullName>
    </recommendedName>
</protein>
<gene>
    <name evidence="5" type="ORF">IRI77_11505</name>
</gene>
<dbReference type="Gene3D" id="2.60.40.10">
    <property type="entry name" value="Immunoglobulins"/>
    <property type="match status" value="1"/>
</dbReference>
<organism evidence="5 6">
    <name type="scientific">Paludibaculum fermentans</name>
    <dbReference type="NCBI Taxonomy" id="1473598"/>
    <lineage>
        <taxon>Bacteria</taxon>
        <taxon>Pseudomonadati</taxon>
        <taxon>Acidobacteriota</taxon>
        <taxon>Terriglobia</taxon>
        <taxon>Bryobacterales</taxon>
        <taxon>Bryobacteraceae</taxon>
        <taxon>Paludibaculum</taxon>
    </lineage>
</organism>
<name>A0A7S7NVF4_PALFE</name>
<evidence type="ECO:0000313" key="5">
    <source>
        <dbReference type="EMBL" id="QOY90543.1"/>
    </source>
</evidence>
<evidence type="ECO:0000313" key="6">
    <source>
        <dbReference type="Proteomes" id="UP000593892"/>
    </source>
</evidence>
<accession>A0A7S7NVF4</accession>
<evidence type="ECO:0000259" key="4">
    <source>
        <dbReference type="PROSITE" id="PS50109"/>
    </source>
</evidence>
<evidence type="ECO:0000256" key="1">
    <source>
        <dbReference type="ARBA" id="ARBA00022679"/>
    </source>
</evidence>
<dbReference type="RefSeq" id="WP_194452205.1">
    <property type="nucleotide sequence ID" value="NZ_CP063849.1"/>
</dbReference>
<dbReference type="InterPro" id="IPR005467">
    <property type="entry name" value="His_kinase_dom"/>
</dbReference>
<dbReference type="AlphaFoldDB" id="A0A7S7NVF4"/>
<evidence type="ECO:0000256" key="2">
    <source>
        <dbReference type="ARBA" id="ARBA00022777"/>
    </source>
</evidence>
<dbReference type="Proteomes" id="UP000593892">
    <property type="component" value="Chromosome"/>
</dbReference>
<keyword evidence="2" id="KW-0418">Kinase</keyword>
<evidence type="ECO:0000256" key="3">
    <source>
        <dbReference type="ARBA" id="ARBA00023012"/>
    </source>
</evidence>
<keyword evidence="6" id="KW-1185">Reference proteome</keyword>
<dbReference type="SMART" id="SM00387">
    <property type="entry name" value="HATPase_c"/>
    <property type="match status" value="1"/>
</dbReference>